<dbReference type="InterPro" id="IPR036388">
    <property type="entry name" value="WH-like_DNA-bd_sf"/>
</dbReference>
<dbReference type="STRING" id="1221500.ABE65_018445"/>
<feature type="domain" description="RNA polymerase sigma-70 region 2" evidence="6">
    <location>
        <begin position="23"/>
        <end position="90"/>
    </location>
</feature>
<gene>
    <name evidence="8" type="ORF">ABE65_018445</name>
</gene>
<dbReference type="GO" id="GO:0006352">
    <property type="term" value="P:DNA-templated transcription initiation"/>
    <property type="evidence" value="ECO:0007669"/>
    <property type="project" value="InterPro"/>
</dbReference>
<dbReference type="KEGG" id="fpn:ABE65_018445"/>
<dbReference type="InterPro" id="IPR013249">
    <property type="entry name" value="RNA_pol_sigma70_r4_t2"/>
</dbReference>
<comment type="similarity">
    <text evidence="1">Belongs to the sigma-70 factor family. ECF subfamily.</text>
</comment>
<keyword evidence="9" id="KW-1185">Reference proteome</keyword>
<evidence type="ECO:0000259" key="6">
    <source>
        <dbReference type="Pfam" id="PF04542"/>
    </source>
</evidence>
<dbReference type="GO" id="GO:0003677">
    <property type="term" value="F:DNA binding"/>
    <property type="evidence" value="ECO:0007669"/>
    <property type="project" value="UniProtKB-KW"/>
</dbReference>
<dbReference type="InterPro" id="IPR014284">
    <property type="entry name" value="RNA_pol_sigma-70_dom"/>
</dbReference>
<keyword evidence="3" id="KW-0731">Sigma factor</keyword>
<accession>A0A161J7G6</accession>
<evidence type="ECO:0000256" key="1">
    <source>
        <dbReference type="ARBA" id="ARBA00010641"/>
    </source>
</evidence>
<feature type="domain" description="RNA polymerase sigma factor 70 region 4 type 2" evidence="7">
    <location>
        <begin position="118"/>
        <end position="169"/>
    </location>
</feature>
<evidence type="ECO:0000256" key="5">
    <source>
        <dbReference type="ARBA" id="ARBA00023163"/>
    </source>
</evidence>
<evidence type="ECO:0000256" key="3">
    <source>
        <dbReference type="ARBA" id="ARBA00023082"/>
    </source>
</evidence>
<dbReference type="Gene3D" id="1.10.10.10">
    <property type="entry name" value="Winged helix-like DNA-binding domain superfamily/Winged helix DNA-binding domain"/>
    <property type="match status" value="1"/>
</dbReference>
<protein>
    <submittedName>
        <fullName evidence="8">RNA polymerase subunit sigma-70</fullName>
    </submittedName>
</protein>
<evidence type="ECO:0000313" key="9">
    <source>
        <dbReference type="Proteomes" id="UP000076623"/>
    </source>
</evidence>
<sequence length="179" mass="21166">MKVTETNVVQQLINKNENAITFMIQQHGGLLTAIIKRHVNNQQQDYEECLDDVLLSVWDNIHSFDPTKNTFKQWIAAVAKYKAIDYQRKQISLQKQQFSVAEFHDSILPTQKPQEENLLHELLQQLPPNERRIFQKYYLEGNTSSEIAHEYNERESWVYNKLSRGRKKLKGFLFQNNEA</sequence>
<dbReference type="SUPFAM" id="SSF88659">
    <property type="entry name" value="Sigma3 and sigma4 domains of RNA polymerase sigma factors"/>
    <property type="match status" value="1"/>
</dbReference>
<dbReference type="PANTHER" id="PTHR43133">
    <property type="entry name" value="RNA POLYMERASE ECF-TYPE SIGMA FACTO"/>
    <property type="match status" value="1"/>
</dbReference>
<evidence type="ECO:0000259" key="7">
    <source>
        <dbReference type="Pfam" id="PF08281"/>
    </source>
</evidence>
<dbReference type="PANTHER" id="PTHR43133:SF8">
    <property type="entry name" value="RNA POLYMERASE SIGMA FACTOR HI_1459-RELATED"/>
    <property type="match status" value="1"/>
</dbReference>
<dbReference type="InterPro" id="IPR039425">
    <property type="entry name" value="RNA_pol_sigma-70-like"/>
</dbReference>
<dbReference type="RefSeq" id="WP_066398191.1">
    <property type="nucleotide sequence ID" value="NZ_CP015378.1"/>
</dbReference>
<dbReference type="Proteomes" id="UP000076623">
    <property type="component" value="Chromosome"/>
</dbReference>
<dbReference type="CDD" id="cd06171">
    <property type="entry name" value="Sigma70_r4"/>
    <property type="match status" value="1"/>
</dbReference>
<evidence type="ECO:0000256" key="2">
    <source>
        <dbReference type="ARBA" id="ARBA00023015"/>
    </source>
</evidence>
<dbReference type="SUPFAM" id="SSF88946">
    <property type="entry name" value="Sigma2 domain of RNA polymerase sigma factors"/>
    <property type="match status" value="1"/>
</dbReference>
<keyword evidence="4" id="KW-0238">DNA-binding</keyword>
<proteinExistence type="inferred from homology"/>
<reference evidence="8 9" key="1">
    <citation type="submission" date="2016-04" db="EMBL/GenBank/DDBJ databases">
        <title>Complete genome sequence of Fictibacillus phosphorivorans G25-29, a strain toxic to nematodes.</title>
        <authorList>
            <person name="Zheng Z."/>
        </authorList>
    </citation>
    <scope>NUCLEOTIDE SEQUENCE [LARGE SCALE GENOMIC DNA]</scope>
    <source>
        <strain evidence="8 9">G25-29</strain>
    </source>
</reference>
<organism evidence="8 9">
    <name type="scientific">Fictibacillus phosphorivorans</name>
    <dbReference type="NCBI Taxonomy" id="1221500"/>
    <lineage>
        <taxon>Bacteria</taxon>
        <taxon>Bacillati</taxon>
        <taxon>Bacillota</taxon>
        <taxon>Bacilli</taxon>
        <taxon>Bacillales</taxon>
        <taxon>Fictibacillaceae</taxon>
        <taxon>Fictibacillus</taxon>
    </lineage>
</organism>
<keyword evidence="2" id="KW-0805">Transcription regulation</keyword>
<dbReference type="InterPro" id="IPR013325">
    <property type="entry name" value="RNA_pol_sigma_r2"/>
</dbReference>
<dbReference type="GO" id="GO:0016987">
    <property type="term" value="F:sigma factor activity"/>
    <property type="evidence" value="ECO:0007669"/>
    <property type="project" value="UniProtKB-KW"/>
</dbReference>
<keyword evidence="5" id="KW-0804">Transcription</keyword>
<dbReference type="EMBL" id="CP015378">
    <property type="protein sequence ID" value="ANC78669.1"/>
    <property type="molecule type" value="Genomic_DNA"/>
</dbReference>
<dbReference type="Pfam" id="PF04542">
    <property type="entry name" value="Sigma70_r2"/>
    <property type="match status" value="1"/>
</dbReference>
<dbReference type="NCBIfam" id="TIGR02937">
    <property type="entry name" value="sigma70-ECF"/>
    <property type="match status" value="1"/>
</dbReference>
<dbReference type="Pfam" id="PF08281">
    <property type="entry name" value="Sigma70_r4_2"/>
    <property type="match status" value="1"/>
</dbReference>
<evidence type="ECO:0000313" key="8">
    <source>
        <dbReference type="EMBL" id="ANC78669.1"/>
    </source>
</evidence>
<dbReference type="InterPro" id="IPR013324">
    <property type="entry name" value="RNA_pol_sigma_r3/r4-like"/>
</dbReference>
<dbReference type="InterPro" id="IPR007627">
    <property type="entry name" value="RNA_pol_sigma70_r2"/>
</dbReference>
<dbReference type="Gene3D" id="1.10.1740.10">
    <property type="match status" value="1"/>
</dbReference>
<evidence type="ECO:0000256" key="4">
    <source>
        <dbReference type="ARBA" id="ARBA00023125"/>
    </source>
</evidence>
<dbReference type="AlphaFoldDB" id="A0A161J7G6"/>
<name>A0A161J7G6_9BACL</name>